<dbReference type="Proteomes" id="UP000552644">
    <property type="component" value="Unassembled WGS sequence"/>
</dbReference>
<evidence type="ECO:0000313" key="2">
    <source>
        <dbReference type="Proteomes" id="UP000552644"/>
    </source>
</evidence>
<accession>A0A7W7VPL5</accession>
<reference evidence="1 2" key="1">
    <citation type="submission" date="2020-08" db="EMBL/GenBank/DDBJ databases">
        <title>Genomic Encyclopedia of Type Strains, Phase III (KMG-III): the genomes of soil and plant-associated and newly described type strains.</title>
        <authorList>
            <person name="Whitman W."/>
        </authorList>
    </citation>
    <scope>NUCLEOTIDE SEQUENCE [LARGE SCALE GENOMIC DNA]</scope>
    <source>
        <strain evidence="1 2">CECT 8840</strain>
    </source>
</reference>
<protein>
    <submittedName>
        <fullName evidence="1">Uncharacterized protein</fullName>
    </submittedName>
</protein>
<name>A0A7W7VPL5_9ACTN</name>
<organism evidence="1 2">
    <name type="scientific">Streptosporangium saharense</name>
    <dbReference type="NCBI Taxonomy" id="1706840"/>
    <lineage>
        <taxon>Bacteria</taxon>
        <taxon>Bacillati</taxon>
        <taxon>Actinomycetota</taxon>
        <taxon>Actinomycetes</taxon>
        <taxon>Streptosporangiales</taxon>
        <taxon>Streptosporangiaceae</taxon>
        <taxon>Streptosporangium</taxon>
    </lineage>
</organism>
<evidence type="ECO:0000313" key="1">
    <source>
        <dbReference type="EMBL" id="MBB4918072.1"/>
    </source>
</evidence>
<keyword evidence="2" id="KW-1185">Reference proteome</keyword>
<dbReference type="EMBL" id="JACHJP010000005">
    <property type="protein sequence ID" value="MBB4918072.1"/>
    <property type="molecule type" value="Genomic_DNA"/>
</dbReference>
<dbReference type="RefSeq" id="WP_184718877.1">
    <property type="nucleotide sequence ID" value="NZ_JACHJP010000005.1"/>
</dbReference>
<sequence length="118" mass="12733">MATPAGALRQRLSALSVAAFAGDWQAIARKVPIVAAAVINPRTYLLELTVEARLVPLEVITFHVVDDFGELELHDPPGGGRCEVPGDRYGDAFGLLTKIKELSSAFCRLFRLLGPYGP</sequence>
<dbReference type="AlphaFoldDB" id="A0A7W7VPL5"/>
<comment type="caution">
    <text evidence="1">The sequence shown here is derived from an EMBL/GenBank/DDBJ whole genome shotgun (WGS) entry which is preliminary data.</text>
</comment>
<gene>
    <name evidence="1" type="ORF">FHS44_005192</name>
</gene>
<proteinExistence type="predicted"/>